<comment type="caution">
    <text evidence="1">The sequence shown here is derived from an EMBL/GenBank/DDBJ whole genome shotgun (WGS) entry which is preliminary data.</text>
</comment>
<sequence>MSKRRRRILLGVSGVKPLNKIVSGCELDIDATVYDSYTGVGENVLNIEPNPASGSAQSAHDMYLGASATTDGDEPTFNGIAGDAAAYFSFDGGDQLLAQSAMNNFLGSLHKTTGGSDFTFLFTLYYISATQALINTKNTNGINQGVDLYSLSHTNKLYMSQGNGSTNPAAVSTNTFNASAWNFAAVAHKHSTNETTFWLNDATGETVSHAFGTTTTDASGAGLSFGAYANGTFNLANGSRMKSLACFNKVLTDEEMDLVKAQYMVRHNQSYI</sequence>
<reference evidence="1 2" key="1">
    <citation type="submission" date="2017-09" db="EMBL/GenBank/DDBJ databases">
        <title>Depth-based differentiation of microbial function through sediment-hosted aquifers and enrichment of novel symbionts in the deep terrestrial subsurface.</title>
        <authorList>
            <person name="Probst A.J."/>
            <person name="Ladd B."/>
            <person name="Jarett J.K."/>
            <person name="Geller-Mcgrath D.E."/>
            <person name="Sieber C.M."/>
            <person name="Emerson J.B."/>
            <person name="Anantharaman K."/>
            <person name="Thomas B.C."/>
            <person name="Malmstrom R."/>
            <person name="Stieglmeier M."/>
            <person name="Klingl A."/>
            <person name="Woyke T."/>
            <person name="Ryan C.M."/>
            <person name="Banfield J.F."/>
        </authorList>
    </citation>
    <scope>NUCLEOTIDE SEQUENCE [LARGE SCALE GENOMIC DNA]</scope>
    <source>
        <strain evidence="1">CG11_big_fil_rev_8_21_14_0_20_36_20</strain>
    </source>
</reference>
<dbReference type="InterPro" id="IPR013320">
    <property type="entry name" value="ConA-like_dom_sf"/>
</dbReference>
<dbReference type="EMBL" id="PCWQ01000011">
    <property type="protein sequence ID" value="PIR06676.1"/>
    <property type="molecule type" value="Genomic_DNA"/>
</dbReference>
<evidence type="ECO:0000313" key="1">
    <source>
        <dbReference type="EMBL" id="PIR06676.1"/>
    </source>
</evidence>
<proteinExistence type="predicted"/>
<dbReference type="Gene3D" id="2.60.120.200">
    <property type="match status" value="1"/>
</dbReference>
<evidence type="ECO:0008006" key="3">
    <source>
        <dbReference type="Google" id="ProtNLM"/>
    </source>
</evidence>
<dbReference type="Proteomes" id="UP000230564">
    <property type="component" value="Unassembled WGS sequence"/>
</dbReference>
<protein>
    <recommendedName>
        <fullName evidence="3">LamG-like jellyroll fold domain-containing protein</fullName>
    </recommendedName>
</protein>
<name>A0A2H0NF17_9BACT</name>
<gene>
    <name evidence="1" type="ORF">COV55_02885</name>
</gene>
<accession>A0A2H0NF17</accession>
<evidence type="ECO:0000313" key="2">
    <source>
        <dbReference type="Proteomes" id="UP000230564"/>
    </source>
</evidence>
<dbReference type="AlphaFoldDB" id="A0A2H0NF17"/>
<organism evidence="1 2">
    <name type="scientific">Candidatus Komeilibacteria bacterium CG11_big_fil_rev_8_21_14_0_20_36_20</name>
    <dbReference type="NCBI Taxonomy" id="1974477"/>
    <lineage>
        <taxon>Bacteria</taxon>
        <taxon>Candidatus Komeiliibacteriota</taxon>
    </lineage>
</organism>
<dbReference type="SUPFAM" id="SSF49899">
    <property type="entry name" value="Concanavalin A-like lectins/glucanases"/>
    <property type="match status" value="1"/>
</dbReference>